<accession>A0A2M6NZN1</accession>
<dbReference type="InterPro" id="IPR005883">
    <property type="entry name" value="PilM"/>
</dbReference>
<evidence type="ECO:0000313" key="2">
    <source>
        <dbReference type="Proteomes" id="UP000228528"/>
    </source>
</evidence>
<dbReference type="PIRSF" id="PIRSF019169">
    <property type="entry name" value="PilM"/>
    <property type="match status" value="1"/>
</dbReference>
<name>A0A2M6NZN1_9BACT</name>
<dbReference type="InterPro" id="IPR043129">
    <property type="entry name" value="ATPase_NBD"/>
</dbReference>
<dbReference type="SUPFAM" id="SSF53067">
    <property type="entry name" value="Actin-like ATPase domain"/>
    <property type="match status" value="1"/>
</dbReference>
<dbReference type="PANTHER" id="PTHR32432">
    <property type="entry name" value="CELL DIVISION PROTEIN FTSA-RELATED"/>
    <property type="match status" value="1"/>
</dbReference>
<sequence length="370" mass="41392">MFSTPFPQAFGIDISDLSIKIVQLVNISHRRQRASYELHDYRSVALPPGLIVNGIIEQPEKVRSFIVQLLQAKKGLRRAIKSKWCVATIPEPQSFIKLISVPRSSDTIVDANIIEIAKKHVPFDESDSFIDWQIIPSATDEKKMSVLISAAPQTVVRSYTYLLESCGLGIIALEPESLALARSMITAKKVYEQEARAVLDIGATKTSLLIYDNSMVQFTISLPYSGEIVTTALAQRLHISREEAEEKKCQYGLAFHKKNTDGKRAWSVVADMTNVLIVEIQKAIRFYYSHFSDAHKITKITMCGGAANMKLLDKVLSTKLHIPCTLGHPWKNLHNKKKIDMTEQGAVSYATSIGLALRAADNPFFKRDMI</sequence>
<proteinExistence type="predicted"/>
<organism evidence="1 2">
    <name type="scientific">Candidatus Magasanikbacteria bacterium CG10_big_fil_rev_8_21_14_0_10_38_6</name>
    <dbReference type="NCBI Taxonomy" id="1974647"/>
    <lineage>
        <taxon>Bacteria</taxon>
        <taxon>Candidatus Magasanikiibacteriota</taxon>
    </lineage>
</organism>
<gene>
    <name evidence="1" type="ORF">COU30_05190</name>
</gene>
<protein>
    <recommendedName>
        <fullName evidence="3">SHS2 domain-containing protein</fullName>
    </recommendedName>
</protein>
<dbReference type="InterPro" id="IPR050696">
    <property type="entry name" value="FtsA/MreB"/>
</dbReference>
<reference evidence="2" key="1">
    <citation type="submission" date="2017-09" db="EMBL/GenBank/DDBJ databases">
        <title>Depth-based differentiation of microbial function through sediment-hosted aquifers and enrichment of novel symbionts in the deep terrestrial subsurface.</title>
        <authorList>
            <person name="Probst A.J."/>
            <person name="Ladd B."/>
            <person name="Jarett J.K."/>
            <person name="Geller-Mcgrath D.E."/>
            <person name="Sieber C.M.K."/>
            <person name="Emerson J.B."/>
            <person name="Anantharaman K."/>
            <person name="Thomas B.C."/>
            <person name="Malmstrom R."/>
            <person name="Stieglmeier M."/>
            <person name="Klingl A."/>
            <person name="Woyke T."/>
            <person name="Ryan C.M."/>
            <person name="Banfield J.F."/>
        </authorList>
    </citation>
    <scope>NUCLEOTIDE SEQUENCE [LARGE SCALE GENOMIC DNA]</scope>
</reference>
<dbReference type="PANTHER" id="PTHR32432:SF3">
    <property type="entry name" value="ETHANOLAMINE UTILIZATION PROTEIN EUTJ"/>
    <property type="match status" value="1"/>
</dbReference>
<dbReference type="NCBIfam" id="TIGR01175">
    <property type="entry name" value="pilM"/>
    <property type="match status" value="1"/>
</dbReference>
<dbReference type="AlphaFoldDB" id="A0A2M6NZN1"/>
<dbReference type="CDD" id="cd24049">
    <property type="entry name" value="ASKHA_NBD_PilM"/>
    <property type="match status" value="1"/>
</dbReference>
<dbReference type="Gene3D" id="3.30.420.40">
    <property type="match status" value="2"/>
</dbReference>
<dbReference type="Gene3D" id="3.30.1490.300">
    <property type="match status" value="1"/>
</dbReference>
<dbReference type="Proteomes" id="UP000228528">
    <property type="component" value="Unassembled WGS sequence"/>
</dbReference>
<dbReference type="EMBL" id="PFBW01000218">
    <property type="protein sequence ID" value="PIR76933.1"/>
    <property type="molecule type" value="Genomic_DNA"/>
</dbReference>
<comment type="caution">
    <text evidence="1">The sequence shown here is derived from an EMBL/GenBank/DDBJ whole genome shotgun (WGS) entry which is preliminary data.</text>
</comment>
<evidence type="ECO:0008006" key="3">
    <source>
        <dbReference type="Google" id="ProtNLM"/>
    </source>
</evidence>
<dbReference type="Pfam" id="PF11104">
    <property type="entry name" value="PilM_2"/>
    <property type="match status" value="1"/>
</dbReference>
<evidence type="ECO:0000313" key="1">
    <source>
        <dbReference type="EMBL" id="PIR76933.1"/>
    </source>
</evidence>